<dbReference type="AlphaFoldDB" id="A0A6J5Y4Q4"/>
<dbReference type="InterPro" id="IPR001128">
    <property type="entry name" value="Cyt_P450"/>
</dbReference>
<dbReference type="OrthoDB" id="2789670at2759"/>
<dbReference type="Proteomes" id="UP000507245">
    <property type="component" value="Unassembled WGS sequence"/>
</dbReference>
<organism evidence="5 7">
    <name type="scientific">Prunus armeniaca</name>
    <name type="common">Apricot</name>
    <name type="synonym">Armeniaca vulgaris</name>
    <dbReference type="NCBI Taxonomy" id="36596"/>
    <lineage>
        <taxon>Eukaryota</taxon>
        <taxon>Viridiplantae</taxon>
        <taxon>Streptophyta</taxon>
        <taxon>Embryophyta</taxon>
        <taxon>Tracheophyta</taxon>
        <taxon>Spermatophyta</taxon>
        <taxon>Magnoliopsida</taxon>
        <taxon>eudicotyledons</taxon>
        <taxon>Gunneridae</taxon>
        <taxon>Pentapetalae</taxon>
        <taxon>rosids</taxon>
        <taxon>fabids</taxon>
        <taxon>Rosales</taxon>
        <taxon>Rosaceae</taxon>
        <taxon>Amygdaloideae</taxon>
        <taxon>Amygdaleae</taxon>
        <taxon>Prunus</taxon>
    </lineage>
</organism>
<comment type="cofactor">
    <cofactor evidence="2">
        <name>heme</name>
        <dbReference type="ChEBI" id="CHEBI:30413"/>
    </cofactor>
</comment>
<dbReference type="GO" id="GO:0005506">
    <property type="term" value="F:iron ion binding"/>
    <property type="evidence" value="ECO:0007669"/>
    <property type="project" value="InterPro"/>
</dbReference>
<dbReference type="InterPro" id="IPR036396">
    <property type="entry name" value="Cyt_P450_sf"/>
</dbReference>
<reference evidence="5 6" key="2">
    <citation type="submission" date="2020-05" db="EMBL/GenBank/DDBJ databases">
        <authorList>
            <person name="Campoy J."/>
            <person name="Schneeberger K."/>
            <person name="Spophaly S."/>
        </authorList>
    </citation>
    <scope>NUCLEOTIDE SEQUENCE [LARGE SCALE GENOMIC DNA]</scope>
    <source>
        <strain evidence="5">PruArmRojPasFocal</strain>
    </source>
</reference>
<accession>A0A6J5Y4Q4</accession>
<dbReference type="EMBL" id="CAEKKB010000008">
    <property type="protein sequence ID" value="CAB4319413.1"/>
    <property type="molecule type" value="Genomic_DNA"/>
</dbReference>
<keyword evidence="7" id="KW-1185">Reference proteome</keyword>
<dbReference type="GO" id="GO:0020037">
    <property type="term" value="F:heme binding"/>
    <property type="evidence" value="ECO:0007669"/>
    <property type="project" value="InterPro"/>
</dbReference>
<dbReference type="EMBL" id="CAEKDK010000008">
    <property type="protein sequence ID" value="CAB4289046.1"/>
    <property type="molecule type" value="Genomic_DNA"/>
</dbReference>
<name>A0A6J5Y4Q4_PRUAR</name>
<dbReference type="PROSITE" id="PS00086">
    <property type="entry name" value="CYTOCHROME_P450"/>
    <property type="match status" value="1"/>
</dbReference>
<reference evidence="7" key="1">
    <citation type="journal article" date="2020" name="Genome Biol.">
        <title>Gamete binning: chromosome-level and haplotype-resolved genome assembly enabled by high-throughput single-cell sequencing of gamete genomes.</title>
        <authorList>
            <person name="Campoy J.A."/>
            <person name="Sun H."/>
            <person name="Goel M."/>
            <person name="Jiao W.-B."/>
            <person name="Folz-Donahue K."/>
            <person name="Wang N."/>
            <person name="Rubio M."/>
            <person name="Liu C."/>
            <person name="Kukat C."/>
            <person name="Ruiz D."/>
            <person name="Huettel B."/>
            <person name="Schneeberger K."/>
        </authorList>
    </citation>
    <scope>NUCLEOTIDE SEQUENCE [LARGE SCALE GENOMIC DNA]</scope>
    <source>
        <strain evidence="7">cv. Rojo Pasion</strain>
    </source>
</reference>
<proteinExistence type="inferred from homology"/>
<dbReference type="SUPFAM" id="SSF48264">
    <property type="entry name" value="Cytochrome P450"/>
    <property type="match status" value="1"/>
</dbReference>
<keyword evidence="2 3" id="KW-0349">Heme</keyword>
<dbReference type="PANTHER" id="PTHR47950:SF41">
    <property type="entry name" value="(S)-N-METHYLCOCLAURINE 3'-HYDROXYLASE ISOZYME 2-RELATED"/>
    <property type="match status" value="1"/>
</dbReference>
<dbReference type="GO" id="GO:0004497">
    <property type="term" value="F:monooxygenase activity"/>
    <property type="evidence" value="ECO:0007669"/>
    <property type="project" value="UniProtKB-KW"/>
</dbReference>
<comment type="similarity">
    <text evidence="1 3">Belongs to the cytochrome P450 family.</text>
</comment>
<evidence type="ECO:0000256" key="1">
    <source>
        <dbReference type="ARBA" id="ARBA00010617"/>
    </source>
</evidence>
<keyword evidence="3" id="KW-0503">Monooxygenase</keyword>
<dbReference type="InterPro" id="IPR002401">
    <property type="entry name" value="Cyt_P450_E_grp-I"/>
</dbReference>
<gene>
    <name evidence="4" type="ORF">CURHAP_LOCUS47368</name>
    <name evidence="5" type="ORF">ORAREDHAP_LOCUS46687</name>
</gene>
<dbReference type="PANTHER" id="PTHR47950">
    <property type="entry name" value="CYTOCHROME P450, FAMILY 76, SUBFAMILY C, POLYPEPTIDE 5-RELATED"/>
    <property type="match status" value="1"/>
</dbReference>
<dbReference type="GO" id="GO:0016705">
    <property type="term" value="F:oxidoreductase activity, acting on paired donors, with incorporation or reduction of molecular oxygen"/>
    <property type="evidence" value="ECO:0007669"/>
    <property type="project" value="InterPro"/>
</dbReference>
<dbReference type="InterPro" id="IPR017972">
    <property type="entry name" value="Cyt_P450_CS"/>
</dbReference>
<evidence type="ECO:0000313" key="7">
    <source>
        <dbReference type="Proteomes" id="UP000507245"/>
    </source>
</evidence>
<sequence length="263" mass="30203">MQILGSVNVTDLISVFKPFDLQGLKRRIFKIFWRLYAFYENIIKERLEERKIRIGNIGKERLDLLDVLLDYRSDRDDELKSLSRKNIKGMLAEMFTGTETTSSTFEWGMAEIQRKPDAYKKIVMELDQVVGKDRTNEACEVSSYHIPKGCIVLVNGWGMARDPSVWEDPCEFKPERFLGSSIDVKGHDFNLIPFGSGKRSCIGLPLVHRMGHFYLAALLHAFEWEFPADILDIVEERMGLAIQKGKTLTGIPKPRLSDSAYLH</sequence>
<keyword evidence="2 3" id="KW-0479">Metal-binding</keyword>
<dbReference type="PRINTS" id="PR00463">
    <property type="entry name" value="EP450I"/>
</dbReference>
<evidence type="ECO:0000313" key="5">
    <source>
        <dbReference type="EMBL" id="CAB4319413.1"/>
    </source>
</evidence>
<evidence type="ECO:0000256" key="3">
    <source>
        <dbReference type="RuleBase" id="RU000461"/>
    </source>
</evidence>
<evidence type="ECO:0008006" key="8">
    <source>
        <dbReference type="Google" id="ProtNLM"/>
    </source>
</evidence>
<evidence type="ECO:0000313" key="6">
    <source>
        <dbReference type="Proteomes" id="UP000507222"/>
    </source>
</evidence>
<feature type="binding site" description="axial binding residue" evidence="2">
    <location>
        <position position="201"/>
    </location>
    <ligand>
        <name>heme</name>
        <dbReference type="ChEBI" id="CHEBI:30413"/>
    </ligand>
    <ligandPart>
        <name>Fe</name>
        <dbReference type="ChEBI" id="CHEBI:18248"/>
    </ligandPart>
</feature>
<dbReference type="Gene3D" id="1.10.630.10">
    <property type="entry name" value="Cytochrome P450"/>
    <property type="match status" value="2"/>
</dbReference>
<evidence type="ECO:0000256" key="2">
    <source>
        <dbReference type="PIRSR" id="PIRSR602401-1"/>
    </source>
</evidence>
<keyword evidence="3" id="KW-0560">Oxidoreductase</keyword>
<dbReference type="PRINTS" id="PR00385">
    <property type="entry name" value="P450"/>
</dbReference>
<evidence type="ECO:0000313" key="4">
    <source>
        <dbReference type="EMBL" id="CAB4289046.1"/>
    </source>
</evidence>
<dbReference type="Proteomes" id="UP000507222">
    <property type="component" value="Unassembled WGS sequence"/>
</dbReference>
<keyword evidence="2 3" id="KW-0408">Iron</keyword>
<protein>
    <recommendedName>
        <fullName evidence="8">Cytochrome P450</fullName>
    </recommendedName>
</protein>
<dbReference type="Pfam" id="PF00067">
    <property type="entry name" value="p450"/>
    <property type="match status" value="1"/>
</dbReference>